<name>A0A8C5EFH2_GOUWI</name>
<dbReference type="SMART" id="SM00368">
    <property type="entry name" value="LRR_RI"/>
    <property type="match status" value="2"/>
</dbReference>
<evidence type="ECO:0000313" key="3">
    <source>
        <dbReference type="Ensembl" id="ENSGWIP00000020903.1"/>
    </source>
</evidence>
<protein>
    <submittedName>
        <fullName evidence="3">Uncharacterized protein</fullName>
    </submittedName>
</protein>
<dbReference type="InterPro" id="IPR032675">
    <property type="entry name" value="LRR_dom_sf"/>
</dbReference>
<dbReference type="SUPFAM" id="SSF52047">
    <property type="entry name" value="RNI-like"/>
    <property type="match status" value="1"/>
</dbReference>
<dbReference type="Proteomes" id="UP000694680">
    <property type="component" value="Chromosome 16"/>
</dbReference>
<dbReference type="AlphaFoldDB" id="A0A8C5EFH2"/>
<proteinExistence type="predicted"/>
<dbReference type="Pfam" id="PF13516">
    <property type="entry name" value="LRR_6"/>
    <property type="match status" value="2"/>
</dbReference>
<keyword evidence="4" id="KW-1185">Reference proteome</keyword>
<evidence type="ECO:0000256" key="1">
    <source>
        <dbReference type="ARBA" id="ARBA00022614"/>
    </source>
</evidence>
<dbReference type="Gene3D" id="3.80.10.10">
    <property type="entry name" value="Ribonuclease Inhibitor"/>
    <property type="match status" value="1"/>
</dbReference>
<dbReference type="InterPro" id="IPR001611">
    <property type="entry name" value="Leu-rich_rpt"/>
</dbReference>
<dbReference type="Ensembl" id="ENSGWIT00000022946.1">
    <property type="protein sequence ID" value="ENSGWIP00000020903.1"/>
    <property type="gene ID" value="ENSGWIG00000011317.1"/>
</dbReference>
<reference evidence="3" key="3">
    <citation type="submission" date="2025-09" db="UniProtKB">
        <authorList>
            <consortium name="Ensembl"/>
        </authorList>
    </citation>
    <scope>IDENTIFICATION</scope>
</reference>
<dbReference type="InterPro" id="IPR051261">
    <property type="entry name" value="NLR"/>
</dbReference>
<accession>A0A8C5EFH2</accession>
<dbReference type="PANTHER" id="PTHR24106">
    <property type="entry name" value="NACHT, LRR AND CARD DOMAINS-CONTAINING"/>
    <property type="match status" value="1"/>
</dbReference>
<sequence length="70" mass="7541">MKSPHSKLDSLSLSGCLITDVGCASLTAALRSNSSSVRELDLSYNHTGDSAVKLLSSRLEDPQHKLQTLR</sequence>
<organism evidence="3 4">
    <name type="scientific">Gouania willdenowi</name>
    <name type="common">Blunt-snouted clingfish</name>
    <name type="synonym">Lepadogaster willdenowi</name>
    <dbReference type="NCBI Taxonomy" id="441366"/>
    <lineage>
        <taxon>Eukaryota</taxon>
        <taxon>Metazoa</taxon>
        <taxon>Chordata</taxon>
        <taxon>Craniata</taxon>
        <taxon>Vertebrata</taxon>
        <taxon>Euteleostomi</taxon>
        <taxon>Actinopterygii</taxon>
        <taxon>Neopterygii</taxon>
        <taxon>Teleostei</taxon>
        <taxon>Neoteleostei</taxon>
        <taxon>Acanthomorphata</taxon>
        <taxon>Ovalentaria</taxon>
        <taxon>Blenniimorphae</taxon>
        <taxon>Blenniiformes</taxon>
        <taxon>Gobiesocoidei</taxon>
        <taxon>Gobiesocidae</taxon>
        <taxon>Gobiesocinae</taxon>
        <taxon>Gouania</taxon>
    </lineage>
</organism>
<evidence type="ECO:0000256" key="2">
    <source>
        <dbReference type="ARBA" id="ARBA00022737"/>
    </source>
</evidence>
<keyword evidence="2" id="KW-0677">Repeat</keyword>
<evidence type="ECO:0000313" key="4">
    <source>
        <dbReference type="Proteomes" id="UP000694680"/>
    </source>
</evidence>
<reference evidence="3" key="2">
    <citation type="submission" date="2025-08" db="UniProtKB">
        <authorList>
            <consortium name="Ensembl"/>
        </authorList>
    </citation>
    <scope>IDENTIFICATION</scope>
</reference>
<reference evidence="3" key="1">
    <citation type="submission" date="2020-06" db="EMBL/GenBank/DDBJ databases">
        <authorList>
            <consortium name="Wellcome Sanger Institute Data Sharing"/>
        </authorList>
    </citation>
    <scope>NUCLEOTIDE SEQUENCE [LARGE SCALE GENOMIC DNA]</scope>
</reference>
<keyword evidence="1" id="KW-0433">Leucine-rich repeat</keyword>